<comment type="similarity">
    <text evidence="1">Belongs to the peptidase C40 family.</text>
</comment>
<dbReference type="Proteomes" id="UP001156856">
    <property type="component" value="Unassembled WGS sequence"/>
</dbReference>
<reference evidence="9 11" key="3">
    <citation type="submission" date="2019-07" db="EMBL/GenBank/DDBJ databases">
        <title>Whole genome shotgun sequence of Methylobacterium oxalidis NBRC 107715.</title>
        <authorList>
            <person name="Hosoyama A."/>
            <person name="Uohara A."/>
            <person name="Ohji S."/>
            <person name="Ichikawa N."/>
        </authorList>
    </citation>
    <scope>NUCLEOTIDE SEQUENCE [LARGE SCALE GENOMIC DNA]</scope>
    <source>
        <strain evidence="9 11">NBRC 107715</strain>
    </source>
</reference>
<dbReference type="PANTHER" id="PTHR34858:SF1">
    <property type="entry name" value="CYSO-CYSTEINE PEPTIDASE"/>
    <property type="match status" value="1"/>
</dbReference>
<keyword evidence="2" id="KW-0645">Protease</keyword>
<comment type="caution">
    <text evidence="9">The sequence shown here is derived from an EMBL/GenBank/DDBJ whole genome shotgun (WGS) entry which is preliminary data.</text>
</comment>
<name>A0A512J6S6_9HYPH</name>
<keyword evidence="5" id="KW-0788">Thiol protease</keyword>
<evidence type="ECO:0000256" key="3">
    <source>
        <dbReference type="ARBA" id="ARBA00022723"/>
    </source>
</evidence>
<dbReference type="SUPFAM" id="SSF54001">
    <property type="entry name" value="Cysteine proteinases"/>
    <property type="match status" value="1"/>
</dbReference>
<dbReference type="GO" id="GO:0008234">
    <property type="term" value="F:cysteine-type peptidase activity"/>
    <property type="evidence" value="ECO:0007669"/>
    <property type="project" value="UniProtKB-KW"/>
</dbReference>
<dbReference type="PANTHER" id="PTHR34858">
    <property type="entry name" value="CYSO-CYSTEINE PEPTIDASE"/>
    <property type="match status" value="1"/>
</dbReference>
<evidence type="ECO:0000256" key="4">
    <source>
        <dbReference type="ARBA" id="ARBA00022801"/>
    </source>
</evidence>
<evidence type="ECO:0000256" key="1">
    <source>
        <dbReference type="ARBA" id="ARBA00007074"/>
    </source>
</evidence>
<evidence type="ECO:0000256" key="5">
    <source>
        <dbReference type="ARBA" id="ARBA00022807"/>
    </source>
</evidence>
<reference evidence="10" key="1">
    <citation type="journal article" date="2014" name="Int. J. Syst. Evol. Microbiol.">
        <title>Complete genome of a new Firmicutes species belonging to the dominant human colonic microbiota ('Ruminococcus bicirculans') reveals two chromosomes and a selective capacity to utilize plant glucans.</title>
        <authorList>
            <consortium name="NISC Comparative Sequencing Program"/>
            <person name="Wegmann U."/>
            <person name="Louis P."/>
            <person name="Goesmann A."/>
            <person name="Henrissat B."/>
            <person name="Duncan S.H."/>
            <person name="Flint H.J."/>
        </authorList>
    </citation>
    <scope>NUCLEOTIDE SEQUENCE</scope>
    <source>
        <strain evidence="10">NBRC 107715</strain>
    </source>
</reference>
<dbReference type="AlphaFoldDB" id="A0A512J6S6"/>
<evidence type="ECO:0000256" key="2">
    <source>
        <dbReference type="ARBA" id="ARBA00022670"/>
    </source>
</evidence>
<dbReference type="EMBL" id="BSPK01000072">
    <property type="protein sequence ID" value="GLS65450.1"/>
    <property type="molecule type" value="Genomic_DNA"/>
</dbReference>
<keyword evidence="3" id="KW-0479">Metal-binding</keyword>
<dbReference type="Proteomes" id="UP000321960">
    <property type="component" value="Unassembled WGS sequence"/>
</dbReference>
<dbReference type="GO" id="GO:0008235">
    <property type="term" value="F:metalloexopeptidase activity"/>
    <property type="evidence" value="ECO:0007669"/>
    <property type="project" value="TreeGrafter"/>
</dbReference>
<evidence type="ECO:0000256" key="7">
    <source>
        <dbReference type="ARBA" id="ARBA00023049"/>
    </source>
</evidence>
<dbReference type="EMBL" id="BJZU01000073">
    <property type="protein sequence ID" value="GEP05569.1"/>
    <property type="molecule type" value="Genomic_DNA"/>
</dbReference>
<evidence type="ECO:0000259" key="8">
    <source>
        <dbReference type="Pfam" id="PF00877"/>
    </source>
</evidence>
<evidence type="ECO:0000313" key="12">
    <source>
        <dbReference type="Proteomes" id="UP001156856"/>
    </source>
</evidence>
<gene>
    <name evidence="10" type="ORF">GCM10007888_38320</name>
    <name evidence="9" type="ORF">MOX02_36070</name>
</gene>
<dbReference type="InterPro" id="IPR051929">
    <property type="entry name" value="VirAsm_ModProt"/>
</dbReference>
<protein>
    <submittedName>
        <fullName evidence="9">Endopeptidase</fullName>
    </submittedName>
</protein>
<dbReference type="OrthoDB" id="1494599at2"/>
<dbReference type="GO" id="GO:0006508">
    <property type="term" value="P:proteolysis"/>
    <property type="evidence" value="ECO:0007669"/>
    <property type="project" value="UniProtKB-KW"/>
</dbReference>
<dbReference type="InterPro" id="IPR000064">
    <property type="entry name" value="NLP_P60_dom"/>
</dbReference>
<keyword evidence="7" id="KW-0482">Metalloprotease</keyword>
<reference evidence="12" key="2">
    <citation type="journal article" date="2019" name="Int. J. Syst. Evol. Microbiol.">
        <title>The Global Catalogue of Microorganisms (GCM) 10K type strain sequencing project: providing services to taxonomists for standard genome sequencing and annotation.</title>
        <authorList>
            <consortium name="The Broad Institute Genomics Platform"/>
            <consortium name="The Broad Institute Genome Sequencing Center for Infectious Disease"/>
            <person name="Wu L."/>
            <person name="Ma J."/>
        </authorList>
    </citation>
    <scope>NUCLEOTIDE SEQUENCE [LARGE SCALE GENOMIC DNA]</scope>
    <source>
        <strain evidence="12">NBRC 107715</strain>
    </source>
</reference>
<dbReference type="InterPro" id="IPR038765">
    <property type="entry name" value="Papain-like_cys_pep_sf"/>
</dbReference>
<evidence type="ECO:0000313" key="9">
    <source>
        <dbReference type="EMBL" id="GEP05569.1"/>
    </source>
</evidence>
<keyword evidence="6" id="KW-0862">Zinc</keyword>
<dbReference type="Pfam" id="PF00877">
    <property type="entry name" value="NLPC_P60"/>
    <property type="match status" value="1"/>
</dbReference>
<evidence type="ECO:0000256" key="6">
    <source>
        <dbReference type="ARBA" id="ARBA00022833"/>
    </source>
</evidence>
<feature type="domain" description="NlpC/P60" evidence="8">
    <location>
        <begin position="140"/>
        <end position="243"/>
    </location>
</feature>
<organism evidence="9 11">
    <name type="scientific">Methylobacterium oxalidis</name>
    <dbReference type="NCBI Taxonomy" id="944322"/>
    <lineage>
        <taxon>Bacteria</taxon>
        <taxon>Pseudomonadati</taxon>
        <taxon>Pseudomonadota</taxon>
        <taxon>Alphaproteobacteria</taxon>
        <taxon>Hyphomicrobiales</taxon>
        <taxon>Methylobacteriaceae</taxon>
        <taxon>Methylobacterium</taxon>
    </lineage>
</organism>
<keyword evidence="12" id="KW-1185">Reference proteome</keyword>
<dbReference type="GO" id="GO:0008270">
    <property type="term" value="F:zinc ion binding"/>
    <property type="evidence" value="ECO:0007669"/>
    <property type="project" value="TreeGrafter"/>
</dbReference>
<accession>A0A512J6S6</accession>
<evidence type="ECO:0000313" key="10">
    <source>
        <dbReference type="EMBL" id="GLS65450.1"/>
    </source>
</evidence>
<proteinExistence type="inferred from homology"/>
<dbReference type="Gene3D" id="3.90.1720.10">
    <property type="entry name" value="endopeptidase domain like (from Nostoc punctiforme)"/>
    <property type="match status" value="1"/>
</dbReference>
<evidence type="ECO:0000313" key="11">
    <source>
        <dbReference type="Proteomes" id="UP000321960"/>
    </source>
</evidence>
<sequence>MLAAFAFDHGLNDRWRAAVDAHKAHAAEAWPQEAGGVIDQEGRYHACSSIAADKIAHFEIHEDEMEAVCGHRPAAILHSHCSSEDEQGKIVPPQDCPSAQDMRSQMDWAVPWGISLVTEGGATDPFWFGDQVERPALLGRSFRHGVDDCYSLVRDWHRQVAGIEIPDFVREPDWWAPHEGEPPLDLYAQGFEQAGFVRVDRGRDSILAGDCFICSVRSPVLNHAGVYIGGGLILHHLAGMCSARDPAAVWRPKLDFLVRHRDLPEDFVCSEL</sequence>
<reference evidence="10" key="4">
    <citation type="submission" date="2023-01" db="EMBL/GenBank/DDBJ databases">
        <title>Draft genome sequence of Methylobacterium oxalidis strain NBRC 107715.</title>
        <authorList>
            <person name="Sun Q."/>
            <person name="Mori K."/>
        </authorList>
    </citation>
    <scope>NUCLEOTIDE SEQUENCE</scope>
    <source>
        <strain evidence="10">NBRC 107715</strain>
    </source>
</reference>
<dbReference type="RefSeq" id="WP_147027125.1">
    <property type="nucleotide sequence ID" value="NZ_BJZU01000073.1"/>
</dbReference>
<keyword evidence="4" id="KW-0378">Hydrolase</keyword>